<feature type="compositionally biased region" description="Basic residues" evidence="1">
    <location>
        <begin position="28"/>
        <end position="40"/>
    </location>
</feature>
<dbReference type="EnsemblMetazoa" id="CLYHEMT017404.1">
    <property type="protein sequence ID" value="CLYHEMP017404.1"/>
    <property type="gene ID" value="CLYHEMG017404"/>
</dbReference>
<dbReference type="Proteomes" id="UP000594262">
    <property type="component" value="Unplaced"/>
</dbReference>
<name>A0A7M5X4G3_9CNID</name>
<keyword evidence="3" id="KW-1185">Reference proteome</keyword>
<accession>A0A7M5X4G3</accession>
<proteinExistence type="predicted"/>
<evidence type="ECO:0000313" key="3">
    <source>
        <dbReference type="Proteomes" id="UP000594262"/>
    </source>
</evidence>
<sequence length="157" mass="18408">MIMEDHKWGFALEEAVKELETEYTKKEQKSKKPKHKKWGIIRRITGGGKKKAVKNEEESAEEKTPEHVKSDLPKQENENNNVEETVEDKKEELCHSPIVDLKQSCSSPIMSGNYPDRRKRTPRKTGVAERNETERQVVYRTLKNYNQINKLHDYDLV</sequence>
<reference evidence="2" key="1">
    <citation type="submission" date="2021-01" db="UniProtKB">
        <authorList>
            <consortium name="EnsemblMetazoa"/>
        </authorList>
    </citation>
    <scope>IDENTIFICATION</scope>
</reference>
<dbReference type="AlphaFoldDB" id="A0A7M5X4G3"/>
<evidence type="ECO:0000256" key="1">
    <source>
        <dbReference type="SAM" id="MobiDB-lite"/>
    </source>
</evidence>
<feature type="region of interest" description="Disordered" evidence="1">
    <location>
        <begin position="104"/>
        <end position="132"/>
    </location>
</feature>
<organism evidence="2 3">
    <name type="scientific">Clytia hemisphaerica</name>
    <dbReference type="NCBI Taxonomy" id="252671"/>
    <lineage>
        <taxon>Eukaryota</taxon>
        <taxon>Metazoa</taxon>
        <taxon>Cnidaria</taxon>
        <taxon>Hydrozoa</taxon>
        <taxon>Hydroidolina</taxon>
        <taxon>Leptothecata</taxon>
        <taxon>Obeliida</taxon>
        <taxon>Clytiidae</taxon>
        <taxon>Clytia</taxon>
    </lineage>
</organism>
<feature type="compositionally biased region" description="Basic and acidic residues" evidence="1">
    <location>
        <begin position="53"/>
        <end position="77"/>
    </location>
</feature>
<evidence type="ECO:0000313" key="2">
    <source>
        <dbReference type="EnsemblMetazoa" id="CLYHEMP017404.1"/>
    </source>
</evidence>
<protein>
    <submittedName>
        <fullName evidence="2">Uncharacterized protein</fullName>
    </submittedName>
</protein>
<feature type="region of interest" description="Disordered" evidence="1">
    <location>
        <begin position="22"/>
        <end position="92"/>
    </location>
</feature>